<keyword evidence="2" id="KW-0732">Signal</keyword>
<feature type="region of interest" description="Disordered" evidence="1">
    <location>
        <begin position="53"/>
        <end position="79"/>
    </location>
</feature>
<evidence type="ECO:0000313" key="3">
    <source>
        <dbReference type="EMBL" id="GAU95146.1"/>
    </source>
</evidence>
<protein>
    <submittedName>
        <fullName evidence="3">Uncharacterized protein</fullName>
    </submittedName>
</protein>
<comment type="caution">
    <text evidence="3">The sequence shown here is derived from an EMBL/GenBank/DDBJ whole genome shotgun (WGS) entry which is preliminary data.</text>
</comment>
<dbReference type="AlphaFoldDB" id="A0A1D1UZW5"/>
<evidence type="ECO:0000256" key="1">
    <source>
        <dbReference type="SAM" id="MobiDB-lite"/>
    </source>
</evidence>
<name>A0A1D1UZW5_RAMVA</name>
<feature type="chain" id="PRO_5008897838" evidence="2">
    <location>
        <begin position="21"/>
        <end position="79"/>
    </location>
</feature>
<gene>
    <name evidence="3" type="primary">RvY_06821-1</name>
    <name evidence="3" type="synonym">RvY_06821.1</name>
    <name evidence="3" type="ORF">RvY_06821</name>
</gene>
<feature type="signal peptide" evidence="2">
    <location>
        <begin position="1"/>
        <end position="20"/>
    </location>
</feature>
<evidence type="ECO:0000313" key="4">
    <source>
        <dbReference type="Proteomes" id="UP000186922"/>
    </source>
</evidence>
<dbReference type="EMBL" id="BDGG01000003">
    <property type="protein sequence ID" value="GAU95146.1"/>
    <property type="molecule type" value="Genomic_DNA"/>
</dbReference>
<accession>A0A1D1UZW5</accession>
<keyword evidence="4" id="KW-1185">Reference proteome</keyword>
<organism evidence="3 4">
    <name type="scientific">Ramazzottius varieornatus</name>
    <name type="common">Water bear</name>
    <name type="synonym">Tardigrade</name>
    <dbReference type="NCBI Taxonomy" id="947166"/>
    <lineage>
        <taxon>Eukaryota</taxon>
        <taxon>Metazoa</taxon>
        <taxon>Ecdysozoa</taxon>
        <taxon>Tardigrada</taxon>
        <taxon>Eutardigrada</taxon>
        <taxon>Parachela</taxon>
        <taxon>Hypsibioidea</taxon>
        <taxon>Ramazzottiidae</taxon>
        <taxon>Ramazzottius</taxon>
    </lineage>
</organism>
<dbReference type="Proteomes" id="UP000186922">
    <property type="component" value="Unassembled WGS sequence"/>
</dbReference>
<evidence type="ECO:0000256" key="2">
    <source>
        <dbReference type="SAM" id="SignalP"/>
    </source>
</evidence>
<proteinExistence type="predicted"/>
<sequence>MKSLCIAVVCMLLLTTMTSAAPAAKALHRDKRQYNNGLYGYYHVNGKVVSYRRDRGGNGNYPNGGRSDGSYGTAPLRNG</sequence>
<reference evidence="3 4" key="1">
    <citation type="journal article" date="2016" name="Nat. Commun.">
        <title>Extremotolerant tardigrade genome and improved radiotolerance of human cultured cells by tardigrade-unique protein.</title>
        <authorList>
            <person name="Hashimoto T."/>
            <person name="Horikawa D.D."/>
            <person name="Saito Y."/>
            <person name="Kuwahara H."/>
            <person name="Kozuka-Hata H."/>
            <person name="Shin-I T."/>
            <person name="Minakuchi Y."/>
            <person name="Ohishi K."/>
            <person name="Motoyama A."/>
            <person name="Aizu T."/>
            <person name="Enomoto A."/>
            <person name="Kondo K."/>
            <person name="Tanaka S."/>
            <person name="Hara Y."/>
            <person name="Koshikawa S."/>
            <person name="Sagara H."/>
            <person name="Miura T."/>
            <person name="Yokobori S."/>
            <person name="Miyagawa K."/>
            <person name="Suzuki Y."/>
            <person name="Kubo T."/>
            <person name="Oyama M."/>
            <person name="Kohara Y."/>
            <person name="Fujiyama A."/>
            <person name="Arakawa K."/>
            <person name="Katayama T."/>
            <person name="Toyoda A."/>
            <person name="Kunieda T."/>
        </authorList>
    </citation>
    <scope>NUCLEOTIDE SEQUENCE [LARGE SCALE GENOMIC DNA]</scope>
    <source>
        <strain evidence="3 4">YOKOZUNA-1</strain>
    </source>
</reference>